<organism evidence="1 2">
    <name type="scientific">Paraburkholderia sprentiae WSM5005</name>
    <dbReference type="NCBI Taxonomy" id="754502"/>
    <lineage>
        <taxon>Bacteria</taxon>
        <taxon>Pseudomonadati</taxon>
        <taxon>Pseudomonadota</taxon>
        <taxon>Betaproteobacteria</taxon>
        <taxon>Burkholderiales</taxon>
        <taxon>Burkholderiaceae</taxon>
        <taxon>Paraburkholderia</taxon>
    </lineage>
</organism>
<keyword evidence="2" id="KW-1185">Reference proteome</keyword>
<accession>A0ACA8AX47</accession>
<dbReference type="Proteomes" id="UP000179860">
    <property type="component" value="Plasmid pl3WSM5005"/>
</dbReference>
<proteinExistence type="predicted"/>
<gene>
    <name evidence="1" type="ORF">BJG93_34575</name>
</gene>
<reference evidence="1" key="2">
    <citation type="submission" date="2021-06" db="EMBL/GenBank/DDBJ databases">
        <authorList>
            <person name="Rogers T.H."/>
            <person name="Ramsay J.P."/>
            <person name="Wang P."/>
            <person name="Terpolilli J."/>
        </authorList>
    </citation>
    <scope>NUCLEOTIDE SEQUENCE</scope>
    <source>
        <strain evidence="1">WSM5005</strain>
        <plasmid evidence="1">pl3WSM5005</plasmid>
    </source>
</reference>
<name>A0ACA8AX47_9BURK</name>
<dbReference type="EMBL" id="CP017564">
    <property type="protein sequence ID" value="APA90241.1"/>
    <property type="molecule type" value="Genomic_DNA"/>
</dbReference>
<geneLocation type="plasmid" evidence="1 2">
    <name>pl3WSM5005</name>
</geneLocation>
<reference evidence="1" key="1">
    <citation type="submission" date="2016-09" db="EMBL/GenBank/DDBJ databases">
        <title>The Complete Genome of Burkholderia sprentiae wsm5005.</title>
        <authorList>
            <person name="De Meyer S."/>
            <person name="Wang P."/>
            <person name="Terpolilli J."/>
        </authorList>
    </citation>
    <scope>NUCLEOTIDE SEQUENCE</scope>
    <source>
        <strain evidence="1">WSM5005</strain>
        <plasmid evidence="1">pl3WSM5005</plasmid>
    </source>
</reference>
<protein>
    <submittedName>
        <fullName evidence="1">Uncharacterized protein</fullName>
    </submittedName>
</protein>
<evidence type="ECO:0000313" key="2">
    <source>
        <dbReference type="Proteomes" id="UP000179860"/>
    </source>
</evidence>
<evidence type="ECO:0000313" key="1">
    <source>
        <dbReference type="EMBL" id="APA90241.1"/>
    </source>
</evidence>
<keyword evidence="1" id="KW-0614">Plasmid</keyword>
<sequence>MKPIEQALQTLIGREPTPDEVAKFYKIKETCGFSEHDSVWALLLAFGHFEILYGEIPERIAVQTRGLIADHKLALEAAAEAAERAVRGSMIENVTKTTREMADKAIEAGKVIASHEHRRKIVLAIIAAFAVSVGLSGALAWGAYKVGTRSGAVGVMVDAAWSQSAEGRSAKAFAQLNNVQSMLDCPSNYQTHKEGNATYCIPYDETTRRSFGWRIK</sequence>